<evidence type="ECO:0000313" key="2">
    <source>
        <dbReference type="EMBL" id="MEQ2209982.1"/>
    </source>
</evidence>
<accession>A0ABV0RQM4</accession>
<dbReference type="EMBL" id="JAHRIN010052176">
    <property type="protein sequence ID" value="MEQ2209982.1"/>
    <property type="molecule type" value="Genomic_DNA"/>
</dbReference>
<name>A0ABV0RQM4_9TELE</name>
<reference evidence="2 3" key="1">
    <citation type="submission" date="2021-06" db="EMBL/GenBank/DDBJ databases">
        <authorList>
            <person name="Palmer J.M."/>
        </authorList>
    </citation>
    <scope>NUCLEOTIDE SEQUENCE [LARGE SCALE GENOMIC DNA]</scope>
    <source>
        <strain evidence="2 3">XC_2019</strain>
        <tissue evidence="2">Muscle</tissue>
    </source>
</reference>
<comment type="caution">
    <text evidence="2">The sequence shown here is derived from an EMBL/GenBank/DDBJ whole genome shotgun (WGS) entry which is preliminary data.</text>
</comment>
<feature type="non-terminal residue" evidence="2">
    <location>
        <position position="1"/>
    </location>
</feature>
<protein>
    <submittedName>
        <fullName evidence="2">Uncharacterized protein</fullName>
    </submittedName>
</protein>
<sequence length="118" mass="13557">FNSVCMDCTLTGRWHSFRKRAGPDHGAQLQRILAKKYAMLRKIHTTSRLGLRANSGREYMRLGSSRRSRIGSKPLRFFWITPSLVPTLPSRGARGEKSGKEVERQKRRKRATDGEEVE</sequence>
<evidence type="ECO:0000256" key="1">
    <source>
        <dbReference type="SAM" id="MobiDB-lite"/>
    </source>
</evidence>
<feature type="region of interest" description="Disordered" evidence="1">
    <location>
        <begin position="86"/>
        <end position="118"/>
    </location>
</feature>
<organism evidence="2 3">
    <name type="scientific">Xenoophorus captivus</name>
    <dbReference type="NCBI Taxonomy" id="1517983"/>
    <lineage>
        <taxon>Eukaryota</taxon>
        <taxon>Metazoa</taxon>
        <taxon>Chordata</taxon>
        <taxon>Craniata</taxon>
        <taxon>Vertebrata</taxon>
        <taxon>Euteleostomi</taxon>
        <taxon>Actinopterygii</taxon>
        <taxon>Neopterygii</taxon>
        <taxon>Teleostei</taxon>
        <taxon>Neoteleostei</taxon>
        <taxon>Acanthomorphata</taxon>
        <taxon>Ovalentaria</taxon>
        <taxon>Atherinomorphae</taxon>
        <taxon>Cyprinodontiformes</taxon>
        <taxon>Goodeidae</taxon>
        <taxon>Xenoophorus</taxon>
    </lineage>
</organism>
<gene>
    <name evidence="2" type="ORF">XENOCAPTIV_006819</name>
</gene>
<feature type="compositionally biased region" description="Basic and acidic residues" evidence="1">
    <location>
        <begin position="93"/>
        <end position="104"/>
    </location>
</feature>
<evidence type="ECO:0000313" key="3">
    <source>
        <dbReference type="Proteomes" id="UP001434883"/>
    </source>
</evidence>
<proteinExistence type="predicted"/>
<dbReference type="Proteomes" id="UP001434883">
    <property type="component" value="Unassembled WGS sequence"/>
</dbReference>
<keyword evidence="3" id="KW-1185">Reference proteome</keyword>